<accession>A0AAE9BZ52</accession>
<proteinExistence type="predicted"/>
<protein>
    <submittedName>
        <fullName evidence="1">PIF-1</fullName>
    </submittedName>
</protein>
<name>A0AAE9BZ52_9VIRU</name>
<sequence>MEKSLIFFCVLFIIFLILSIFLKASLVKFNDTFVSDISQNEKKVNELFKFSYDIHFNSAPDNIDITNPYECTATNLKKCDINNPFSCVGCKSLISRCINFVKDTKYIDSNGVETIIPKNDSNHEGYCLTQINPSQACNPYHGDLVLVQTDPDSIESMLYCECKNPGYIGKTHIDGACDEAFICDGKVEDINKPLNEINCVCNDELIPEIINNTPSCIYPSVKNYKHYDDDNFYENIDTVPKDRFIPEISNIAKFPGANIINPCKYCLLTGKFVTNGDMVETDDDGWQCVLRNSRHRGLPVRRDPGYRVLKGKHGPDGIIDISVEQVYIHGYMYDSTFEQMSALINVNENKEILEFIGITDFSKTMAYIDLRGHELVFPRSFGSMYMNQFAGIACTGVQVWGWADDFSYQCYFVNKIPSDRNPKGHHSYMFAYQFDPLIAFETAPECPPKKHSIMTGGAFGKWKEYEGQNSAHYGTLVNNILKLEMHEKFKQSSSIRFIFSIYNLKDQTSRHLAADHTNTYDKWYATQIPK</sequence>
<dbReference type="InterPro" id="IPR007784">
    <property type="entry name" value="PIR"/>
</dbReference>
<dbReference type="Proteomes" id="UP000830962">
    <property type="component" value="Segment"/>
</dbReference>
<organism evidence="1 2">
    <name type="scientific">Carcinus maenas nudivirus</name>
    <dbReference type="NCBI Taxonomy" id="2880837"/>
    <lineage>
        <taxon>Viruses</taxon>
        <taxon>Viruses incertae sedis</taxon>
        <taxon>Naldaviricetes</taxon>
        <taxon>Lefavirales</taxon>
        <taxon>Nudiviridae</taxon>
        <taxon>Gammanudivirus</taxon>
        <taxon>Gammanudivirus cameanadis</taxon>
    </lineage>
</organism>
<evidence type="ECO:0000313" key="1">
    <source>
        <dbReference type="EMBL" id="UBZ25617.1"/>
    </source>
</evidence>
<evidence type="ECO:0000313" key="2">
    <source>
        <dbReference type="Proteomes" id="UP000830962"/>
    </source>
</evidence>
<reference evidence="1" key="1">
    <citation type="journal article" date="2021" name="Viruses">
        <title>Identification and Full Characterisation of Two Novel Crustacean Infecting Members of the Family Nudiviridae Provides Support for Two Subfamilies.</title>
        <authorList>
            <person name="Bateman K.S."/>
            <person name="Kerr R."/>
            <person name="Stentiford G.D."/>
            <person name="Bean T.P."/>
            <person name="Hooper C."/>
            <person name="Van Eynde B."/>
            <person name="Delbare D."/>
            <person name="Bojko J."/>
            <person name="Christiaens O."/>
            <person name="Taning C.N.T."/>
            <person name="Smagghe G."/>
            <person name="van Oers M.M."/>
            <person name="van Aerle R."/>
        </authorList>
    </citation>
    <scope>NUCLEOTIDE SEQUENCE</scope>
    <source>
        <strain evidence="1">AN2</strain>
    </source>
</reference>
<keyword evidence="2" id="KW-1185">Reference proteome</keyword>
<dbReference type="Pfam" id="PF05092">
    <property type="entry name" value="PIF"/>
    <property type="match status" value="1"/>
</dbReference>
<gene>
    <name evidence="1" type="ORF">CmNV_027</name>
</gene>
<dbReference type="EMBL" id="MZ311578">
    <property type="protein sequence ID" value="UBZ25617.1"/>
    <property type="molecule type" value="Genomic_DNA"/>
</dbReference>